<gene>
    <name evidence="1" type="ORF">FS935_11430</name>
</gene>
<keyword evidence="2" id="KW-1185">Reference proteome</keyword>
<evidence type="ECO:0000313" key="1">
    <source>
        <dbReference type="EMBL" id="TXC90526.1"/>
    </source>
</evidence>
<comment type="caution">
    <text evidence="1">The sequence shown here is derived from an EMBL/GenBank/DDBJ whole genome shotgun (WGS) entry which is preliminary data.</text>
</comment>
<protein>
    <submittedName>
        <fullName evidence="1">Uncharacterized protein</fullName>
    </submittedName>
</protein>
<proteinExistence type="predicted"/>
<name>A0A5C6W3Z7_9BACI</name>
<dbReference type="AlphaFoldDB" id="A0A5C6W3Z7"/>
<organism evidence="1 2">
    <name type="scientific">Metabacillus litoralis</name>
    <dbReference type="NCBI Taxonomy" id="152268"/>
    <lineage>
        <taxon>Bacteria</taxon>
        <taxon>Bacillati</taxon>
        <taxon>Bacillota</taxon>
        <taxon>Bacilli</taxon>
        <taxon>Bacillales</taxon>
        <taxon>Bacillaceae</taxon>
        <taxon>Metabacillus</taxon>
    </lineage>
</organism>
<accession>A0A5C6W3Z7</accession>
<dbReference type="EMBL" id="VOQF01000006">
    <property type="protein sequence ID" value="TXC90526.1"/>
    <property type="molecule type" value="Genomic_DNA"/>
</dbReference>
<dbReference type="Proteomes" id="UP000321363">
    <property type="component" value="Unassembled WGS sequence"/>
</dbReference>
<dbReference type="OrthoDB" id="1682087at2"/>
<evidence type="ECO:0000313" key="2">
    <source>
        <dbReference type="Proteomes" id="UP000321363"/>
    </source>
</evidence>
<reference evidence="1 2" key="1">
    <citation type="journal article" date="2005" name="Int. J. Syst. Evol. Microbiol.">
        <title>Bacillus litoralis sp. nov., isolated from a tidal flat of the Yellow Sea in Korea.</title>
        <authorList>
            <person name="Yoon J.H."/>
            <person name="Oh T.K."/>
        </authorList>
    </citation>
    <scope>NUCLEOTIDE SEQUENCE [LARGE SCALE GENOMIC DNA]</scope>
    <source>
        <strain evidence="1 2">SW-211</strain>
    </source>
</reference>
<sequence>MKKSYKLEYRMNDERNNYPALYHYDFADPFEIYCRRYCDFFIKEKQVYKQTSTSLEEEYYVIYVEKETEEYIFEDAENYSHVTLEVRDYKEYNVSPLIFTYDLYSHEEVLSLIGNDYLWIENEEYEKISAEIDEDRSTYVLYMTKT</sequence>
<dbReference type="RefSeq" id="WP_146948658.1">
    <property type="nucleotide sequence ID" value="NZ_VOQF01000006.1"/>
</dbReference>